<dbReference type="GO" id="GO:0003700">
    <property type="term" value="F:DNA-binding transcription factor activity"/>
    <property type="evidence" value="ECO:0007669"/>
    <property type="project" value="InterPro"/>
</dbReference>
<proteinExistence type="predicted"/>
<dbReference type="InterPro" id="IPR051081">
    <property type="entry name" value="HTH_MetalResp_TranReg"/>
</dbReference>
<dbReference type="Pfam" id="PF01022">
    <property type="entry name" value="HTH_5"/>
    <property type="match status" value="1"/>
</dbReference>
<dbReference type="RefSeq" id="WP_002642925.1">
    <property type="nucleotide sequence ID" value="NZ_CP019448.1"/>
</dbReference>
<evidence type="ECO:0000313" key="6">
    <source>
        <dbReference type="Proteomes" id="UP000017813"/>
    </source>
</evidence>
<dbReference type="EMBL" id="ADCY02000060">
    <property type="protein sequence ID" value="EFG30277.1"/>
    <property type="molecule type" value="Genomic_DNA"/>
</dbReference>
<feature type="domain" description="HTH arsR-type" evidence="4">
    <location>
        <begin position="1"/>
        <end position="102"/>
    </location>
</feature>
<evidence type="ECO:0000259" key="4">
    <source>
        <dbReference type="PROSITE" id="PS50987"/>
    </source>
</evidence>
<dbReference type="AlphaFoldDB" id="V9HB37"/>
<dbReference type="PANTHER" id="PTHR33154">
    <property type="entry name" value="TRANSCRIPTIONAL REGULATOR, ARSR FAMILY"/>
    <property type="match status" value="1"/>
</dbReference>
<dbReference type="CDD" id="cd00090">
    <property type="entry name" value="HTH_ARSR"/>
    <property type="match status" value="1"/>
</dbReference>
<name>V9HB37_9NEIS</name>
<dbReference type="SUPFAM" id="SSF46785">
    <property type="entry name" value="Winged helix' DNA-binding domain"/>
    <property type="match status" value="1"/>
</dbReference>
<dbReference type="InterPro" id="IPR001845">
    <property type="entry name" value="HTH_ArsR_DNA-bd_dom"/>
</dbReference>
<dbReference type="STRING" id="641147.HMPREF9021_01905"/>
<protein>
    <recommendedName>
        <fullName evidence="4">HTH arsR-type domain-containing protein</fullName>
    </recommendedName>
</protein>
<dbReference type="PANTHER" id="PTHR33154:SF33">
    <property type="entry name" value="TRANSCRIPTIONAL REPRESSOR SDPR"/>
    <property type="match status" value="1"/>
</dbReference>
<dbReference type="eggNOG" id="COG0640">
    <property type="taxonomic scope" value="Bacteria"/>
</dbReference>
<keyword evidence="6" id="KW-1185">Reference proteome</keyword>
<dbReference type="InterPro" id="IPR036388">
    <property type="entry name" value="WH-like_DNA-bd_sf"/>
</dbReference>
<gene>
    <name evidence="5" type="ORF">HMPREF9021_01905</name>
</gene>
<dbReference type="GO" id="GO:0003677">
    <property type="term" value="F:DNA binding"/>
    <property type="evidence" value="ECO:0007669"/>
    <property type="project" value="UniProtKB-KW"/>
</dbReference>
<keyword evidence="3" id="KW-0804">Transcription</keyword>
<accession>V9HB37</accession>
<keyword evidence="1" id="KW-0805">Transcription regulation</keyword>
<evidence type="ECO:0000256" key="3">
    <source>
        <dbReference type="ARBA" id="ARBA00023163"/>
    </source>
</evidence>
<reference evidence="5 6" key="1">
    <citation type="submission" date="2010-03" db="EMBL/GenBank/DDBJ databases">
        <authorList>
            <consortium name="The Broad Institute Genome Sequencing Platform"/>
            <person name="Ward D."/>
            <person name="Earl A."/>
            <person name="Feldgarden M."/>
            <person name="Gevers D."/>
            <person name="Young S."/>
            <person name="Zeng Q."/>
            <person name="Koehrsen M."/>
            <person name="Alvarado L."/>
            <person name="Berlin A.M."/>
            <person name="Borenstein D."/>
            <person name="Chapman S.B."/>
            <person name="Chen Z."/>
            <person name="Engels R."/>
            <person name="Freedman E."/>
            <person name="Gellesch M."/>
            <person name="Goldberg J."/>
            <person name="Griggs A."/>
            <person name="Gujja S."/>
            <person name="Heilman E.R."/>
            <person name="Heiman D.I."/>
            <person name="Hepburn T.A."/>
            <person name="Howarth C."/>
            <person name="Jen D."/>
            <person name="Larson L."/>
            <person name="Mehta T."/>
            <person name="Park D."/>
            <person name="Pearson M."/>
            <person name="Richards J."/>
            <person name="Roberts A."/>
            <person name="Saif S."/>
            <person name="Shea T.D."/>
            <person name="Shenoy N."/>
            <person name="Sisk P."/>
            <person name="Stolte C."/>
            <person name="Sykes S.N."/>
            <person name="Walk T."/>
            <person name="White J."/>
            <person name="Yandava C."/>
            <person name="Izard J."/>
            <person name="Baranova O.V."/>
            <person name="Blanton J.M."/>
            <person name="Tanner A.C."/>
            <person name="Dewhirst F."/>
            <person name="Haas B."/>
            <person name="Nusbaum C."/>
            <person name="Birren B."/>
        </authorList>
    </citation>
    <scope>NUCLEOTIDE SEQUENCE [LARGE SCALE GENOMIC DNA]</scope>
    <source>
        <strain evidence="5 6">ATCC 29453</strain>
    </source>
</reference>
<dbReference type="SMART" id="SM00418">
    <property type="entry name" value="HTH_ARSR"/>
    <property type="match status" value="1"/>
</dbReference>
<evidence type="ECO:0000313" key="5">
    <source>
        <dbReference type="EMBL" id="EFG30277.1"/>
    </source>
</evidence>
<dbReference type="Gene3D" id="1.10.10.10">
    <property type="entry name" value="Winged helix-like DNA-binding domain superfamily/Winged helix DNA-binding domain"/>
    <property type="match status" value="1"/>
</dbReference>
<dbReference type="PROSITE" id="PS50987">
    <property type="entry name" value="HTH_ARSR_2"/>
    <property type="match status" value="1"/>
</dbReference>
<keyword evidence="2" id="KW-0238">DNA-binding</keyword>
<evidence type="ECO:0000256" key="2">
    <source>
        <dbReference type="ARBA" id="ARBA00023125"/>
    </source>
</evidence>
<dbReference type="InterPro" id="IPR036390">
    <property type="entry name" value="WH_DNA-bd_sf"/>
</dbReference>
<comment type="caution">
    <text evidence="5">The sequence shown here is derived from an EMBL/GenBank/DDBJ whole genome shotgun (WGS) entry which is preliminary data.</text>
</comment>
<sequence>MMDIPKIFKILANEHRYQMLQWLKQPEHHFPPHACQPPGFHGGVSVSLIVEKSGLAQSVVSAYLKSLKKAGLVESKRAGKLTYYRYNKTQIKQFIKYLDMEL</sequence>
<dbReference type="Proteomes" id="UP000017813">
    <property type="component" value="Unassembled WGS sequence"/>
</dbReference>
<organism evidence="5 6">
    <name type="scientific">Simonsiella muelleri ATCC 29453</name>
    <dbReference type="NCBI Taxonomy" id="641147"/>
    <lineage>
        <taxon>Bacteria</taxon>
        <taxon>Pseudomonadati</taxon>
        <taxon>Pseudomonadota</taxon>
        <taxon>Betaproteobacteria</taxon>
        <taxon>Neisseriales</taxon>
        <taxon>Neisseriaceae</taxon>
        <taxon>Simonsiella</taxon>
    </lineage>
</organism>
<dbReference type="InterPro" id="IPR011991">
    <property type="entry name" value="ArsR-like_HTH"/>
</dbReference>
<reference evidence="5 6" key="2">
    <citation type="submission" date="2011-10" db="EMBL/GenBank/DDBJ databases">
        <title>The Genome Sequence of Simonsiella muelleri ATCC 29453.</title>
        <authorList>
            <consortium name="The Broad Institute Genome Sequencing Platform"/>
            <consortium name="The Broad Institute Genome Sequencing Center for Infectious Disease"/>
            <person name="Earl A."/>
            <person name="Ward D."/>
            <person name="Feldgarden M."/>
            <person name="Gevers D."/>
            <person name="Izard J."/>
            <person name="Baranova O.V."/>
            <person name="Blanton J.M."/>
            <person name="Tanner A.C."/>
            <person name="Dewhirst F."/>
            <person name="Young S.K."/>
            <person name="Zeng Q."/>
            <person name="Gargeya S."/>
            <person name="Fitzgerald M."/>
            <person name="Haas B."/>
            <person name="Abouelleil A."/>
            <person name="Alvarado L."/>
            <person name="Arachchi H.M."/>
            <person name="Berlin A."/>
            <person name="Brown A."/>
            <person name="Chapman S.B."/>
            <person name="Chen Z."/>
            <person name="Dunbar C."/>
            <person name="Freedman E."/>
            <person name="Gearin G."/>
            <person name="Goldberg J."/>
            <person name="Griggs A."/>
            <person name="Gujja S."/>
            <person name="Heiman D."/>
            <person name="Howarth C."/>
            <person name="Larson L."/>
            <person name="Lui A."/>
            <person name="MacDonald P.J.P."/>
            <person name="Montmayeur A."/>
            <person name="Murphy C."/>
            <person name="Neiman D."/>
            <person name="Pearson M."/>
            <person name="Priest M."/>
            <person name="Roberts A."/>
            <person name="Saif S."/>
            <person name="Shea T."/>
            <person name="Shenoy N."/>
            <person name="Sisk P."/>
            <person name="Stolte C."/>
            <person name="Sykes S."/>
            <person name="Wortman J."/>
            <person name="Nusbaum C."/>
            <person name="Birren B."/>
        </authorList>
    </citation>
    <scope>NUCLEOTIDE SEQUENCE [LARGE SCALE GENOMIC DNA]</scope>
    <source>
        <strain evidence="5 6">ATCC 29453</strain>
    </source>
</reference>
<dbReference type="HOGENOM" id="CLU_097806_10_1_4"/>
<evidence type="ECO:0000256" key="1">
    <source>
        <dbReference type="ARBA" id="ARBA00023015"/>
    </source>
</evidence>